<comment type="caution">
    <text evidence="3">The sequence shown here is derived from an EMBL/GenBank/DDBJ whole genome shotgun (WGS) entry which is preliminary data.</text>
</comment>
<name>A0A1Q3AP86_CEPFO</name>
<sequence length="220" mass="23928">MDSVYTIRFVAILLALRPLTASCDFLSELSPLLSPVFDSVCKEVECGKGKCKPSQNSSFFFECECDPGWKQSVFHLDGHLTFLPCIVPNCTLNYACAAAAAPPQEKTTKTKESIFDPCHWTDCGGGSCNKTSSFTYSCECAEGYYNLLNITAFPCFKECSIGMDCSNLGISTSNKSTSSTPGLASQAGSNLQGKHLWLIMMMISIAMVHSLIGDRLIVYI</sequence>
<organism evidence="3 4">
    <name type="scientific">Cephalotus follicularis</name>
    <name type="common">Albany pitcher plant</name>
    <dbReference type="NCBI Taxonomy" id="3775"/>
    <lineage>
        <taxon>Eukaryota</taxon>
        <taxon>Viridiplantae</taxon>
        <taxon>Streptophyta</taxon>
        <taxon>Embryophyta</taxon>
        <taxon>Tracheophyta</taxon>
        <taxon>Spermatophyta</taxon>
        <taxon>Magnoliopsida</taxon>
        <taxon>eudicotyledons</taxon>
        <taxon>Gunneridae</taxon>
        <taxon>Pentapetalae</taxon>
        <taxon>rosids</taxon>
        <taxon>fabids</taxon>
        <taxon>Oxalidales</taxon>
        <taxon>Cephalotaceae</taxon>
        <taxon>Cephalotus</taxon>
    </lineage>
</organism>
<evidence type="ECO:0000256" key="1">
    <source>
        <dbReference type="SAM" id="Phobius"/>
    </source>
</evidence>
<keyword evidence="2" id="KW-0732">Signal</keyword>
<dbReference type="PANTHER" id="PTHR33881:SF7">
    <property type="entry name" value="NEUROGENIC LOCUS NOTCH-LIKE PROTEIN"/>
    <property type="match status" value="1"/>
</dbReference>
<dbReference type="Proteomes" id="UP000187406">
    <property type="component" value="Unassembled WGS sequence"/>
</dbReference>
<dbReference type="EMBL" id="BDDD01000035">
    <property type="protein sequence ID" value="GAV57567.1"/>
    <property type="molecule type" value="Genomic_DNA"/>
</dbReference>
<accession>A0A1Q3AP86</accession>
<keyword evidence="1" id="KW-0812">Transmembrane</keyword>
<dbReference type="FunCoup" id="A0A1Q3AP86">
    <property type="interactions" value="424"/>
</dbReference>
<feature type="signal peptide" evidence="2">
    <location>
        <begin position="1"/>
        <end position="22"/>
    </location>
</feature>
<feature type="chain" id="PRO_5012772211" evidence="2">
    <location>
        <begin position="23"/>
        <end position="220"/>
    </location>
</feature>
<gene>
    <name evidence="3" type="ORF">CFOL_v3_01104</name>
</gene>
<keyword evidence="1" id="KW-0472">Membrane</keyword>
<evidence type="ECO:0000313" key="4">
    <source>
        <dbReference type="Proteomes" id="UP000187406"/>
    </source>
</evidence>
<dbReference type="STRING" id="3775.A0A1Q3AP86"/>
<dbReference type="AlphaFoldDB" id="A0A1Q3AP86"/>
<proteinExistence type="predicted"/>
<dbReference type="PANTHER" id="PTHR33881">
    <property type="entry name" value="NEUROGENIC LOCUS NOTCH-LIKE PROTEIN"/>
    <property type="match status" value="1"/>
</dbReference>
<reference evidence="4" key="1">
    <citation type="submission" date="2016-04" db="EMBL/GenBank/DDBJ databases">
        <title>Cephalotus genome sequencing.</title>
        <authorList>
            <person name="Fukushima K."/>
            <person name="Hasebe M."/>
            <person name="Fang X."/>
        </authorList>
    </citation>
    <scope>NUCLEOTIDE SEQUENCE [LARGE SCALE GENOMIC DNA]</scope>
    <source>
        <strain evidence="4">cv. St1</strain>
    </source>
</reference>
<feature type="transmembrane region" description="Helical" evidence="1">
    <location>
        <begin position="196"/>
        <end position="218"/>
    </location>
</feature>
<protein>
    <submittedName>
        <fullName evidence="3">Uncharacterized protein</fullName>
    </submittedName>
</protein>
<evidence type="ECO:0000313" key="3">
    <source>
        <dbReference type="EMBL" id="GAV57567.1"/>
    </source>
</evidence>
<dbReference type="OrthoDB" id="1914642at2759"/>
<keyword evidence="4" id="KW-1185">Reference proteome</keyword>
<keyword evidence="1" id="KW-1133">Transmembrane helix</keyword>
<dbReference type="InParanoid" id="A0A1Q3AP86"/>
<evidence type="ECO:0000256" key="2">
    <source>
        <dbReference type="SAM" id="SignalP"/>
    </source>
</evidence>